<proteinExistence type="predicted"/>
<keyword evidence="4" id="KW-1185">Reference proteome</keyword>
<dbReference type="STRING" id="1703345.A3860_14315"/>
<dbReference type="AlphaFoldDB" id="A0A1V9G5J3"/>
<feature type="signal peptide" evidence="2">
    <location>
        <begin position="1"/>
        <end position="17"/>
    </location>
</feature>
<evidence type="ECO:0000256" key="1">
    <source>
        <dbReference type="SAM" id="MobiDB-lite"/>
    </source>
</evidence>
<evidence type="ECO:0000313" key="3">
    <source>
        <dbReference type="EMBL" id="OQP65768.1"/>
    </source>
</evidence>
<feature type="region of interest" description="Disordered" evidence="1">
    <location>
        <begin position="22"/>
        <end position="43"/>
    </location>
</feature>
<accession>A0A1V9G5J3</accession>
<feature type="chain" id="PRO_5012483940" description="Viral A-type inclusion protein" evidence="2">
    <location>
        <begin position="18"/>
        <end position="157"/>
    </location>
</feature>
<protein>
    <recommendedName>
        <fullName evidence="5">Viral A-type inclusion protein</fullName>
    </recommendedName>
</protein>
<dbReference type="PROSITE" id="PS51257">
    <property type="entry name" value="PROKAR_LIPOPROTEIN"/>
    <property type="match status" value="1"/>
</dbReference>
<dbReference type="Proteomes" id="UP000192796">
    <property type="component" value="Unassembled WGS sequence"/>
</dbReference>
<dbReference type="OrthoDB" id="965986at2"/>
<keyword evidence="2" id="KW-0732">Signal</keyword>
<dbReference type="RefSeq" id="WP_081145609.1">
    <property type="nucleotide sequence ID" value="NZ_LVYD01000013.1"/>
</dbReference>
<dbReference type="EMBL" id="LVYD01000013">
    <property type="protein sequence ID" value="OQP65768.1"/>
    <property type="molecule type" value="Genomic_DNA"/>
</dbReference>
<reference evidence="3 4" key="1">
    <citation type="submission" date="2016-03" db="EMBL/GenBank/DDBJ databases">
        <title>Niastella vici sp. nov., isolated from farmland soil.</title>
        <authorList>
            <person name="Chen L."/>
            <person name="Wang D."/>
            <person name="Yang S."/>
            <person name="Wang G."/>
        </authorList>
    </citation>
    <scope>NUCLEOTIDE SEQUENCE [LARGE SCALE GENOMIC DNA]</scope>
    <source>
        <strain evidence="3 4">DJ57</strain>
    </source>
</reference>
<evidence type="ECO:0008006" key="5">
    <source>
        <dbReference type="Google" id="ProtNLM"/>
    </source>
</evidence>
<gene>
    <name evidence="3" type="ORF">A3860_14315</name>
</gene>
<comment type="caution">
    <text evidence="3">The sequence shown here is derived from an EMBL/GenBank/DDBJ whole genome shotgun (WGS) entry which is preliminary data.</text>
</comment>
<name>A0A1V9G5J3_9BACT</name>
<organism evidence="3 4">
    <name type="scientific">Niastella vici</name>
    <dbReference type="NCBI Taxonomy" id="1703345"/>
    <lineage>
        <taxon>Bacteria</taxon>
        <taxon>Pseudomonadati</taxon>
        <taxon>Bacteroidota</taxon>
        <taxon>Chitinophagia</taxon>
        <taxon>Chitinophagales</taxon>
        <taxon>Chitinophagaceae</taxon>
        <taxon>Niastella</taxon>
    </lineage>
</organism>
<evidence type="ECO:0000256" key="2">
    <source>
        <dbReference type="SAM" id="SignalP"/>
    </source>
</evidence>
<sequence length="157" mass="17389">MSRLMIALVSISLFAMACNNEASSSDATDRKNGFPPAPKTAEDSLYHDVMQGHDAGMAKMSKLRKNINETQRLLDSLSKVPAQKVKAAYKTSLTDVQTALKNANDEMMGWMDAFKPDSASNNKEIRLKYLQAEKEKVTVVKEHILSALQQADSLLKK</sequence>
<evidence type="ECO:0000313" key="4">
    <source>
        <dbReference type="Proteomes" id="UP000192796"/>
    </source>
</evidence>